<evidence type="ECO:0000313" key="1">
    <source>
        <dbReference type="EMBL" id="GHA22200.1"/>
    </source>
</evidence>
<gene>
    <name evidence="1" type="ORF">GCM10007989_16980</name>
</gene>
<reference evidence="1" key="1">
    <citation type="journal article" date="2014" name="Int. J. Syst. Evol. Microbiol.">
        <title>Complete genome sequence of Corynebacterium casei LMG S-19264T (=DSM 44701T), isolated from a smear-ripened cheese.</title>
        <authorList>
            <consortium name="US DOE Joint Genome Institute (JGI-PGF)"/>
            <person name="Walter F."/>
            <person name="Albersmeier A."/>
            <person name="Kalinowski J."/>
            <person name="Ruckert C."/>
        </authorList>
    </citation>
    <scope>NUCLEOTIDE SEQUENCE</scope>
    <source>
        <strain evidence="1">KCTC 32437</strain>
    </source>
</reference>
<comment type="caution">
    <text evidence="1">The sequence shown here is derived from an EMBL/GenBank/DDBJ whole genome shotgun (WGS) entry which is preliminary data.</text>
</comment>
<dbReference type="Proteomes" id="UP000646579">
    <property type="component" value="Unassembled WGS sequence"/>
</dbReference>
<proteinExistence type="predicted"/>
<protein>
    <submittedName>
        <fullName evidence="1">Uncharacterized protein</fullName>
    </submittedName>
</protein>
<sequence>MKYQPLYPAYGELPDAPLAMPKQVLERPQQPRIGLLQRALFALSWR</sequence>
<keyword evidence="2" id="KW-1185">Reference proteome</keyword>
<dbReference type="EMBL" id="BMZE01000002">
    <property type="protein sequence ID" value="GHA22200.1"/>
    <property type="molecule type" value="Genomic_DNA"/>
</dbReference>
<evidence type="ECO:0000313" key="2">
    <source>
        <dbReference type="Proteomes" id="UP000646579"/>
    </source>
</evidence>
<dbReference type="AlphaFoldDB" id="A0A918VTM4"/>
<name>A0A918VTM4_9HYPH</name>
<accession>A0A918VTM4</accession>
<dbReference type="RefSeq" id="WP_189425241.1">
    <property type="nucleotide sequence ID" value="NZ_BMZE01000002.1"/>
</dbReference>
<reference evidence="1" key="2">
    <citation type="submission" date="2020-09" db="EMBL/GenBank/DDBJ databases">
        <authorList>
            <person name="Sun Q."/>
            <person name="Kim S."/>
        </authorList>
    </citation>
    <scope>NUCLEOTIDE SEQUENCE</scope>
    <source>
        <strain evidence="1">KCTC 32437</strain>
    </source>
</reference>
<organism evidence="1 2">
    <name type="scientific">Devosia pacifica</name>
    <dbReference type="NCBI Taxonomy" id="1335967"/>
    <lineage>
        <taxon>Bacteria</taxon>
        <taxon>Pseudomonadati</taxon>
        <taxon>Pseudomonadota</taxon>
        <taxon>Alphaproteobacteria</taxon>
        <taxon>Hyphomicrobiales</taxon>
        <taxon>Devosiaceae</taxon>
        <taxon>Devosia</taxon>
    </lineage>
</organism>